<name>A0A2J6Q3M5_9HELO</name>
<dbReference type="OrthoDB" id="64281at2759"/>
<dbReference type="EMBL" id="KZ613483">
    <property type="protein sequence ID" value="PMD20843.1"/>
    <property type="molecule type" value="Genomic_DNA"/>
</dbReference>
<evidence type="ECO:0000313" key="5">
    <source>
        <dbReference type="Proteomes" id="UP000235672"/>
    </source>
</evidence>
<dbReference type="InterPro" id="IPR055915">
    <property type="entry name" value="DUF7492"/>
</dbReference>
<evidence type="ECO:0000256" key="1">
    <source>
        <dbReference type="SAM" id="MobiDB-lite"/>
    </source>
</evidence>
<proteinExistence type="predicted"/>
<sequence>MRFTISLPAALAAIWLLAFSTVNAHTWVEKISRIASNGTFVNPAGYPRNFIPRSPTLNQADVLNTINFAQGQDTPMCKGTKGVQPAGYPSLVAAPKDLVAMTYEENGHVTKFTVQKGKPAGRGTVFVYGTNQSLPTDTYFGIHRVWNTEGTGGDKRGKLIAVQPFDDGRCFQAQSPQSPLNAQRQAAINFPASTELPCQTDVTLPEDTGTSGTYSLYWVWEWPTLYSNGAIQTNESYTSCIDITLTSEPVAPAGNFNAAQVSGLGALSAGVSTKMATPILINPSALPQVATDNPNPAPVPATAVAPPQIPTQEPTQTPTQTPAAATSKAAASPAAASPAASPAATSSANGNQGGKMVTVTVTEQQISTQTVTEVVPIVSSIASQPSSPSSSAVIVTGKPVVTPFLAPTKRAVAVRGRPVMV</sequence>
<feature type="domain" description="DUF7492" evidence="3">
    <location>
        <begin position="22"/>
        <end position="250"/>
    </location>
</feature>
<reference evidence="4 5" key="1">
    <citation type="submission" date="2016-05" db="EMBL/GenBank/DDBJ databases">
        <title>A degradative enzymes factory behind the ericoid mycorrhizal symbiosis.</title>
        <authorList>
            <consortium name="DOE Joint Genome Institute"/>
            <person name="Martino E."/>
            <person name="Morin E."/>
            <person name="Grelet G."/>
            <person name="Kuo A."/>
            <person name="Kohler A."/>
            <person name="Daghino S."/>
            <person name="Barry K."/>
            <person name="Choi C."/>
            <person name="Cichocki N."/>
            <person name="Clum A."/>
            <person name="Copeland A."/>
            <person name="Hainaut M."/>
            <person name="Haridas S."/>
            <person name="Labutti K."/>
            <person name="Lindquist E."/>
            <person name="Lipzen A."/>
            <person name="Khouja H.-R."/>
            <person name="Murat C."/>
            <person name="Ohm R."/>
            <person name="Olson A."/>
            <person name="Spatafora J."/>
            <person name="Veneault-Fourrey C."/>
            <person name="Henrissat B."/>
            <person name="Grigoriev I."/>
            <person name="Martin F."/>
            <person name="Perotto S."/>
        </authorList>
    </citation>
    <scope>NUCLEOTIDE SEQUENCE [LARGE SCALE GENOMIC DNA]</scope>
    <source>
        <strain evidence="4 5">UAMH 7357</strain>
    </source>
</reference>
<gene>
    <name evidence="4" type="ORF">NA56DRAFT_158768</name>
</gene>
<protein>
    <recommendedName>
        <fullName evidence="3">DUF7492 domain-containing protein</fullName>
    </recommendedName>
</protein>
<dbReference type="Proteomes" id="UP000235672">
    <property type="component" value="Unassembled WGS sequence"/>
</dbReference>
<evidence type="ECO:0000259" key="3">
    <source>
        <dbReference type="Pfam" id="PF24320"/>
    </source>
</evidence>
<keyword evidence="5" id="KW-1185">Reference proteome</keyword>
<dbReference type="AlphaFoldDB" id="A0A2J6Q3M5"/>
<keyword evidence="2" id="KW-0732">Signal</keyword>
<dbReference type="Pfam" id="PF24320">
    <property type="entry name" value="DUF7492"/>
    <property type="match status" value="1"/>
</dbReference>
<feature type="chain" id="PRO_5014357359" description="DUF7492 domain-containing protein" evidence="2">
    <location>
        <begin position="25"/>
        <end position="421"/>
    </location>
</feature>
<organism evidence="4 5">
    <name type="scientific">Hyaloscypha hepaticicola</name>
    <dbReference type="NCBI Taxonomy" id="2082293"/>
    <lineage>
        <taxon>Eukaryota</taxon>
        <taxon>Fungi</taxon>
        <taxon>Dikarya</taxon>
        <taxon>Ascomycota</taxon>
        <taxon>Pezizomycotina</taxon>
        <taxon>Leotiomycetes</taxon>
        <taxon>Helotiales</taxon>
        <taxon>Hyaloscyphaceae</taxon>
        <taxon>Hyaloscypha</taxon>
    </lineage>
</organism>
<feature type="region of interest" description="Disordered" evidence="1">
    <location>
        <begin position="290"/>
        <end position="352"/>
    </location>
</feature>
<accession>A0A2J6Q3M5</accession>
<feature type="signal peptide" evidence="2">
    <location>
        <begin position="1"/>
        <end position="24"/>
    </location>
</feature>
<evidence type="ECO:0000313" key="4">
    <source>
        <dbReference type="EMBL" id="PMD20843.1"/>
    </source>
</evidence>
<feature type="compositionally biased region" description="Low complexity" evidence="1">
    <location>
        <begin position="290"/>
        <end position="348"/>
    </location>
</feature>
<evidence type="ECO:0000256" key="2">
    <source>
        <dbReference type="SAM" id="SignalP"/>
    </source>
</evidence>